<keyword evidence="1" id="KW-1133">Transmembrane helix</keyword>
<keyword evidence="1" id="KW-0812">Transmembrane</keyword>
<evidence type="ECO:0000313" key="2">
    <source>
        <dbReference type="EMBL" id="GFP74926.1"/>
    </source>
</evidence>
<reference evidence="2 3" key="1">
    <citation type="submission" date="2020-07" db="EMBL/GenBank/DDBJ databases">
        <title>A new beta-1,3-glucan-decomposing anaerobic bacterium isolated from anoxic soil subjected to biological soil disinfestation.</title>
        <authorList>
            <person name="Ueki A."/>
            <person name="Tonouchi A."/>
        </authorList>
    </citation>
    <scope>NUCLEOTIDE SEQUENCE [LARGE SCALE GENOMIC DNA]</scope>
    <source>
        <strain evidence="2 3">TW1</strain>
    </source>
</reference>
<gene>
    <name evidence="2" type="ORF">bsdtw1_00989</name>
</gene>
<evidence type="ECO:0000256" key="1">
    <source>
        <dbReference type="SAM" id="Phobius"/>
    </source>
</evidence>
<dbReference type="Proteomes" id="UP000580568">
    <property type="component" value="Unassembled WGS sequence"/>
</dbReference>
<protein>
    <recommendedName>
        <fullName evidence="4">YtxH domain-containing protein</fullName>
    </recommendedName>
</protein>
<feature type="transmembrane region" description="Helical" evidence="1">
    <location>
        <begin position="6"/>
        <end position="26"/>
    </location>
</feature>
<organism evidence="2 3">
    <name type="scientific">Clostridium fungisolvens</name>
    <dbReference type="NCBI Taxonomy" id="1604897"/>
    <lineage>
        <taxon>Bacteria</taxon>
        <taxon>Bacillati</taxon>
        <taxon>Bacillota</taxon>
        <taxon>Clostridia</taxon>
        <taxon>Eubacteriales</taxon>
        <taxon>Clostridiaceae</taxon>
        <taxon>Clostridium</taxon>
    </lineage>
</organism>
<name>A0A6V8SDZ4_9CLOT</name>
<keyword evidence="3" id="KW-1185">Reference proteome</keyword>
<evidence type="ECO:0008006" key="4">
    <source>
        <dbReference type="Google" id="ProtNLM"/>
    </source>
</evidence>
<proteinExistence type="predicted"/>
<dbReference type="EMBL" id="BLZR01000001">
    <property type="protein sequence ID" value="GFP74926.1"/>
    <property type="molecule type" value="Genomic_DNA"/>
</dbReference>
<sequence>MGRFMSGVTTGAIVGAAFGMMIMPQLDRKTQKSLKRAGRMVMNLAEERADGMMGLFK</sequence>
<keyword evidence="1" id="KW-0472">Membrane</keyword>
<dbReference type="AlphaFoldDB" id="A0A6V8SDZ4"/>
<comment type="caution">
    <text evidence="2">The sequence shown here is derived from an EMBL/GenBank/DDBJ whole genome shotgun (WGS) entry which is preliminary data.</text>
</comment>
<dbReference type="RefSeq" id="WP_183276461.1">
    <property type="nucleotide sequence ID" value="NZ_BLZR01000001.1"/>
</dbReference>
<accession>A0A6V8SDZ4</accession>
<evidence type="ECO:0000313" key="3">
    <source>
        <dbReference type="Proteomes" id="UP000580568"/>
    </source>
</evidence>